<accession>A0A512TPU1</accession>
<comment type="caution">
    <text evidence="2">The sequence shown here is derived from an EMBL/GenBank/DDBJ whole genome shotgun (WGS) entry which is preliminary data.</text>
</comment>
<dbReference type="AlphaFoldDB" id="A0A512TPU1"/>
<organism evidence="2 3">
    <name type="scientific">Clostridium butyricum</name>
    <dbReference type="NCBI Taxonomy" id="1492"/>
    <lineage>
        <taxon>Bacteria</taxon>
        <taxon>Bacillati</taxon>
        <taxon>Bacillota</taxon>
        <taxon>Clostridia</taxon>
        <taxon>Eubacteriales</taxon>
        <taxon>Clostridiaceae</taxon>
        <taxon>Clostridium</taxon>
    </lineage>
</organism>
<gene>
    <name evidence="2" type="ORF">CBU02nite_27980</name>
</gene>
<evidence type="ECO:0000313" key="2">
    <source>
        <dbReference type="EMBL" id="GEQ22292.1"/>
    </source>
</evidence>
<proteinExistence type="predicted"/>
<keyword evidence="1" id="KW-0175">Coiled coil</keyword>
<evidence type="ECO:0000256" key="1">
    <source>
        <dbReference type="SAM" id="Coils"/>
    </source>
</evidence>
<evidence type="ECO:0008006" key="4">
    <source>
        <dbReference type="Google" id="ProtNLM"/>
    </source>
</evidence>
<protein>
    <recommendedName>
        <fullName evidence="4">BppU N-terminal domain-containing protein</fullName>
    </recommendedName>
</protein>
<reference evidence="2 3" key="1">
    <citation type="submission" date="2019-07" db="EMBL/GenBank/DDBJ databases">
        <title>Whole genome shotgun sequence of Clostridium butyricum NBRC 3858.</title>
        <authorList>
            <person name="Hosoyama A."/>
            <person name="Uohara A."/>
            <person name="Ohji S."/>
            <person name="Ichikawa N."/>
        </authorList>
    </citation>
    <scope>NUCLEOTIDE SEQUENCE [LARGE SCALE GENOMIC DNA]</scope>
    <source>
        <strain evidence="2 3">NBRC 3858</strain>
    </source>
</reference>
<sequence length="782" mass="87809">MAIYDLKANLDLKQNLNIYATCKQLDNLNLILSVYDNSVQTNLSNYTVRLKAMKADKVPLIQEHTGISTSSNIVTIVADEQLTITSGKTLMELQFIDNSTGKKKATFNLVLNVVSSTLEIDRSISKATYTLLEELENKLDQASDFFENIDTATNINNELKDTINTANSKNNTLTETINNSNTTNDTLNNLNTVATQTKNDLENQNSQAVTNKTNLDSANSQAVLNYEALQQLGDATELAIKVEQNTTQLNDIVQLNAESYRCLYPNDDDLIEYLFSFNDGKTRKINFPNRTYSLTKTVTIDLYYFSVNGNNTIFDFTNLTEKIGLKIVASNNINSLSGITIKTDDDKCDSLINGKTGVSIGREGGTTSYFNFDNINIYGFNIGCYEGAHQFACNFTKSKIHDCNIGVWSDFPFTNADCGACESFINTDIYNNDLAIKCTNWISTMYFTHCCFDYNKRVVECKNGKIFFENCNIENKPGERENNEYNFKIECNADSLTGQVDIDSMMAFSNCMFLQTKLNDAEFKEIKDISYFYGGGKTLISLTNCTLDRSLSFTSDYLHTGPGVIKLKNNLQPIKWFKDNPSDRTTPLWTSKFISDNCNKIIDGTFAGANNLDCILIPIGNLDKTTITGQNSINGYSLMYDNGLKVNKNTVKNSCITIVVDIKNDKSIFSVKFDGKKVEGSASLWVECSYGKKPYYEIINNDKVQNLPYMTVPLPFMNHNISIISEGKSLNVTSDFSTFLFNTTKNSPSWAECMFLNIYFSETTESSKGDYIFKNFMINEMS</sequence>
<dbReference type="EMBL" id="BKBC01000044">
    <property type="protein sequence ID" value="GEQ22292.1"/>
    <property type="molecule type" value="Genomic_DNA"/>
</dbReference>
<name>A0A512TPU1_CLOBU</name>
<evidence type="ECO:0000313" key="3">
    <source>
        <dbReference type="Proteomes" id="UP000321089"/>
    </source>
</evidence>
<dbReference type="Proteomes" id="UP000321089">
    <property type="component" value="Unassembled WGS sequence"/>
</dbReference>
<feature type="coiled-coil region" evidence="1">
    <location>
        <begin position="132"/>
        <end position="207"/>
    </location>
</feature>
<dbReference type="RefSeq" id="WP_146868847.1">
    <property type="nucleotide sequence ID" value="NZ_BKBC01000044.1"/>
</dbReference>